<keyword evidence="6" id="KW-0539">Nucleus</keyword>
<dbReference type="AlphaFoldDB" id="A0A1Q3G5C5"/>
<evidence type="ECO:0000313" key="7">
    <source>
        <dbReference type="EMBL" id="JAV35011.1"/>
    </source>
</evidence>
<dbReference type="PANTHER" id="PTHR33588">
    <property type="entry name" value="CILIA- AND FLAGELLA-ASSOCIATED PROTEIN 299"/>
    <property type="match status" value="1"/>
</dbReference>
<dbReference type="GO" id="GO:0005737">
    <property type="term" value="C:cytoplasm"/>
    <property type="evidence" value="ECO:0007669"/>
    <property type="project" value="UniProtKB-SubCell"/>
</dbReference>
<evidence type="ECO:0000256" key="2">
    <source>
        <dbReference type="ARBA" id="ARBA00004123"/>
    </source>
</evidence>
<dbReference type="EMBL" id="GFDL01000034">
    <property type="protein sequence ID" value="JAV35011.1"/>
    <property type="molecule type" value="Transcribed_RNA"/>
</dbReference>
<evidence type="ECO:0000256" key="5">
    <source>
        <dbReference type="ARBA" id="ARBA00022490"/>
    </source>
</evidence>
<evidence type="ECO:0000256" key="3">
    <source>
        <dbReference type="ARBA" id="ARBA00004496"/>
    </source>
</evidence>
<protein>
    <recommendedName>
        <fullName evidence="4">Cilia- and flagella-associated protein 299</fullName>
    </recommendedName>
</protein>
<dbReference type="GO" id="GO:0005634">
    <property type="term" value="C:nucleus"/>
    <property type="evidence" value="ECO:0007669"/>
    <property type="project" value="UniProtKB-SubCell"/>
</dbReference>
<organism evidence="7">
    <name type="scientific">Culex tarsalis</name>
    <name type="common">Encephalitis mosquito</name>
    <dbReference type="NCBI Taxonomy" id="7177"/>
    <lineage>
        <taxon>Eukaryota</taxon>
        <taxon>Metazoa</taxon>
        <taxon>Ecdysozoa</taxon>
        <taxon>Arthropoda</taxon>
        <taxon>Hexapoda</taxon>
        <taxon>Insecta</taxon>
        <taxon>Pterygota</taxon>
        <taxon>Neoptera</taxon>
        <taxon>Endopterygota</taxon>
        <taxon>Diptera</taxon>
        <taxon>Nematocera</taxon>
        <taxon>Culicoidea</taxon>
        <taxon>Culicidae</taxon>
        <taxon>Culicinae</taxon>
        <taxon>Culicini</taxon>
        <taxon>Culex</taxon>
        <taxon>Culex</taxon>
    </lineage>
</organism>
<name>A0A1Q3G5C5_CULTA</name>
<sequence length="231" mass="27359">MQLSKDEVRLLEFSTYEDYLQSLITTQDLRYLGHKQNGLRLYQSGYRSLTKAAFESRRNEIGDYFRATQDPNAYFSRGLVTSNPFLRELAVRERPNRLGMLSTIIFIRHCRKNAEISGYIDYEQALRRISSKDNPFDWKTFFRGEQVLCPTRFDLSYYNSRTNKVFKRDSKNYQVLCDPVRGIIFRNIYDRKNIYPDPIGGHFGTNTTRMEIDSAGYEQIVLYDHVVRKNY</sequence>
<reference evidence="7" key="1">
    <citation type="submission" date="2017-01" db="EMBL/GenBank/DDBJ databases">
        <title>A deep insight into the sialotranscriptome of adult male and female Cluex tarsalis mosquitoes.</title>
        <authorList>
            <person name="Ribeiro J.M."/>
            <person name="Moreira F."/>
            <person name="Bernard K.A."/>
            <person name="Calvo E."/>
        </authorList>
    </citation>
    <scope>NUCLEOTIDE SEQUENCE</scope>
    <source>
        <strain evidence="7">Kern County</strain>
        <tissue evidence="7">Salivary glands</tissue>
    </source>
</reference>
<dbReference type="PANTHER" id="PTHR33588:SF1">
    <property type="entry name" value="CILIA- AND FLAGELLA-ASSOCIATED PROTEIN 299"/>
    <property type="match status" value="1"/>
</dbReference>
<evidence type="ECO:0000256" key="6">
    <source>
        <dbReference type="ARBA" id="ARBA00023242"/>
    </source>
</evidence>
<comment type="subcellular location">
    <subcellularLocation>
        <location evidence="3">Cytoplasm</location>
    </subcellularLocation>
    <subcellularLocation>
        <location evidence="2">Nucleus</location>
    </subcellularLocation>
</comment>
<dbReference type="Pfam" id="PF14713">
    <property type="entry name" value="DUF4464"/>
    <property type="match status" value="1"/>
</dbReference>
<dbReference type="InterPro" id="IPR027887">
    <property type="entry name" value="DUF4464"/>
</dbReference>
<comment type="function">
    <text evidence="1">May be involved in spermatogenesis.</text>
</comment>
<accession>A0A1Q3G5C5</accession>
<evidence type="ECO:0000256" key="1">
    <source>
        <dbReference type="ARBA" id="ARBA00003056"/>
    </source>
</evidence>
<proteinExistence type="predicted"/>
<keyword evidence="5" id="KW-0963">Cytoplasm</keyword>
<evidence type="ECO:0000256" key="4">
    <source>
        <dbReference type="ARBA" id="ARBA00021436"/>
    </source>
</evidence>